<dbReference type="RefSeq" id="WP_002812031.1">
    <property type="nucleotide sequence ID" value="NZ_CP016830.1"/>
</dbReference>
<dbReference type="GeneID" id="61896516"/>
<evidence type="ECO:0000313" key="1">
    <source>
        <dbReference type="EMBL" id="SMR00363.1"/>
    </source>
</evidence>
<dbReference type="AlphaFoldDB" id="A0A1Y6HIT5"/>
<reference evidence="1 3" key="1">
    <citation type="submission" date="2017-05" db="EMBL/GenBank/DDBJ databases">
        <authorList>
            <person name="Blom J."/>
        </authorList>
    </citation>
    <scope>NUCLEOTIDE SEQUENCE [LARGE SCALE GENOMIC DNA]</scope>
    <source>
        <strain evidence="1">PD885</strain>
    </source>
</reference>
<sequence length="60" mass="6678">MIQRRHFLKSTTFGAIASGLAGCDVGVFAIQKGFSYAVCDAQRQDLLVRDESRYIREPAL</sequence>
<dbReference type="PROSITE" id="PS51318">
    <property type="entry name" value="TAT"/>
    <property type="match status" value="1"/>
</dbReference>
<evidence type="ECO:0000313" key="2">
    <source>
        <dbReference type="EMBL" id="SMR02190.1"/>
    </source>
</evidence>
<protein>
    <submittedName>
        <fullName evidence="2">Asparaginase</fullName>
    </submittedName>
</protein>
<evidence type="ECO:0000313" key="4">
    <source>
        <dbReference type="Proteomes" id="UP000195953"/>
    </source>
</evidence>
<dbReference type="EMBL" id="LT853885">
    <property type="protein sequence ID" value="SMR02190.1"/>
    <property type="molecule type" value="Genomic_DNA"/>
</dbReference>
<dbReference type="InterPro" id="IPR006311">
    <property type="entry name" value="TAT_signal"/>
</dbReference>
<dbReference type="EMBL" id="LT853882">
    <property type="protein sequence ID" value="SMR00363.1"/>
    <property type="molecule type" value="Genomic_DNA"/>
</dbReference>
<accession>A0A1Y6HIT5</accession>
<gene>
    <name evidence="2" type="ORF">PD5205_00871</name>
    <name evidence="1" type="ORF">PD885_03141</name>
</gene>
<name>A0A1Y6HIT5_9XANT</name>
<dbReference type="PROSITE" id="PS51257">
    <property type="entry name" value="PROKAR_LIPOPROTEIN"/>
    <property type="match status" value="1"/>
</dbReference>
<dbReference type="Proteomes" id="UP000195877">
    <property type="component" value="Chromosome 1"/>
</dbReference>
<reference evidence="2 4" key="2">
    <citation type="submission" date="2017-05" db="EMBL/GenBank/DDBJ databases">
        <authorList>
            <person name="Song R."/>
            <person name="Chenine A.L."/>
            <person name="Ruprecht R.M."/>
        </authorList>
    </citation>
    <scope>NUCLEOTIDE SEQUENCE [LARGE SCALE GENOMIC DNA]</scope>
    <source>
        <strain evidence="2">PD5205</strain>
    </source>
</reference>
<keyword evidence="3" id="KW-1185">Reference proteome</keyword>
<proteinExistence type="predicted"/>
<organism evidence="2 4">
    <name type="scientific">Xanthomonas fragariae</name>
    <dbReference type="NCBI Taxonomy" id="48664"/>
    <lineage>
        <taxon>Bacteria</taxon>
        <taxon>Pseudomonadati</taxon>
        <taxon>Pseudomonadota</taxon>
        <taxon>Gammaproteobacteria</taxon>
        <taxon>Lysobacterales</taxon>
        <taxon>Lysobacteraceae</taxon>
        <taxon>Xanthomonas</taxon>
    </lineage>
</organism>
<dbReference type="KEGG" id="xfr:BER92_04210"/>
<dbReference type="Proteomes" id="UP000195953">
    <property type="component" value="Chromosome 1"/>
</dbReference>
<dbReference type="eggNOG" id="COG1446">
    <property type="taxonomic scope" value="Bacteria"/>
</dbReference>
<evidence type="ECO:0000313" key="3">
    <source>
        <dbReference type="Proteomes" id="UP000195877"/>
    </source>
</evidence>